<protein>
    <submittedName>
        <fullName evidence="1">Uncharacterized protein</fullName>
    </submittedName>
</protein>
<reference evidence="1" key="1">
    <citation type="submission" date="2018-05" db="EMBL/GenBank/DDBJ databases">
        <authorList>
            <person name="Lanie J.A."/>
            <person name="Ng W.-L."/>
            <person name="Kazmierczak K.M."/>
            <person name="Andrzejewski T.M."/>
            <person name="Davidsen T.M."/>
            <person name="Wayne K.J."/>
            <person name="Tettelin H."/>
            <person name="Glass J.I."/>
            <person name="Rusch D."/>
            <person name="Podicherti R."/>
            <person name="Tsui H.-C.T."/>
            <person name="Winkler M.E."/>
        </authorList>
    </citation>
    <scope>NUCLEOTIDE SEQUENCE</scope>
</reference>
<dbReference type="EMBL" id="UINC01182947">
    <property type="protein sequence ID" value="SVD93437.1"/>
    <property type="molecule type" value="Genomic_DNA"/>
</dbReference>
<accession>A0A382ZD70</accession>
<dbReference type="AlphaFoldDB" id="A0A382ZD70"/>
<feature type="non-terminal residue" evidence="1">
    <location>
        <position position="40"/>
    </location>
</feature>
<gene>
    <name evidence="1" type="ORF">METZ01_LOCUS446291</name>
</gene>
<name>A0A382ZD70_9ZZZZ</name>
<organism evidence="1">
    <name type="scientific">marine metagenome</name>
    <dbReference type="NCBI Taxonomy" id="408172"/>
    <lineage>
        <taxon>unclassified sequences</taxon>
        <taxon>metagenomes</taxon>
        <taxon>ecological metagenomes</taxon>
    </lineage>
</organism>
<proteinExistence type="predicted"/>
<evidence type="ECO:0000313" key="1">
    <source>
        <dbReference type="EMBL" id="SVD93437.1"/>
    </source>
</evidence>
<sequence length="40" mass="4477">MVFVFVNRTSTDSAKEVMIEVSELMSRIASENTINGEIDI</sequence>